<dbReference type="RefSeq" id="WP_340286380.1">
    <property type="nucleotide sequence ID" value="NZ_JBBJUP010000003.1"/>
</dbReference>
<evidence type="ECO:0000256" key="7">
    <source>
        <dbReference type="SAM" id="Phobius"/>
    </source>
</evidence>
<evidence type="ECO:0000256" key="3">
    <source>
        <dbReference type="ARBA" id="ARBA00022475"/>
    </source>
</evidence>
<comment type="subcellular location">
    <subcellularLocation>
        <location evidence="1">Cell membrane</location>
        <topology evidence="1">Multi-pass membrane protein</topology>
    </subcellularLocation>
</comment>
<sequence length="445" mass="46146">MSVEDARSMRPLTVLRDIGFVSFGKYGQYVVTAVTVPLSARLLGTEGVGHLAVGMSAYFIGSLLVDMGIAQFLSAEVPRGDVRRLRGTYLAIRSTILSVLLAGLAAGLLAGVPELALMVLLGLVAGGLFAMSDDWVLIGQGRFGTSMAYQAVGRALYLVLLVGLLPHFPYAWVALLCLLVSSFPAIVLTWWTSTRTYGTPGRPSGVRAVLRLGGPVLTSRLLIASYGQGSGTVYASVLDAASLGLFSAGDRMVRALQSLLDPIGFALLPRMARVADGDRFWPRAVKALAATTAVALLVAAALWLAAPLLVRVVFGPAFGEAVPLLRLEAFILPFTSVTSFVTTAVLTVRRDTTGVLVGAVLGTVVAAGFLLLALHARSVWVLVWGTLASEATAALWYAARMRVLAARDAAGELPPAAPGAAAVLPAAAPAPPAAGPGPGPRGGPE</sequence>
<keyword evidence="4 7" id="KW-0812">Transmembrane</keyword>
<evidence type="ECO:0000256" key="4">
    <source>
        <dbReference type="ARBA" id="ARBA00022692"/>
    </source>
</evidence>
<protein>
    <submittedName>
        <fullName evidence="8">Lipopolysaccharide biosynthesis protein</fullName>
    </submittedName>
</protein>
<evidence type="ECO:0000256" key="1">
    <source>
        <dbReference type="ARBA" id="ARBA00004651"/>
    </source>
</evidence>
<dbReference type="PANTHER" id="PTHR30250:SF10">
    <property type="entry name" value="LIPOPOLYSACCHARIDE BIOSYNTHESIS PROTEIN WZXC"/>
    <property type="match status" value="1"/>
</dbReference>
<dbReference type="EMBL" id="JBBJUP010000003">
    <property type="protein sequence ID" value="MEJ8278253.1"/>
    <property type="molecule type" value="Genomic_DNA"/>
</dbReference>
<proteinExistence type="inferred from homology"/>
<keyword evidence="5 7" id="KW-1133">Transmembrane helix</keyword>
<comment type="caution">
    <text evidence="8">The sequence shown here is derived from an EMBL/GenBank/DDBJ whole genome shotgun (WGS) entry which is preliminary data.</text>
</comment>
<keyword evidence="3" id="KW-1003">Cell membrane</keyword>
<keyword evidence="9" id="KW-1185">Reference proteome</keyword>
<evidence type="ECO:0000256" key="6">
    <source>
        <dbReference type="ARBA" id="ARBA00023136"/>
    </source>
</evidence>
<organism evidence="8 9">
    <name type="scientific">Pseudonocardia spirodelae</name>
    <dbReference type="NCBI Taxonomy" id="3133431"/>
    <lineage>
        <taxon>Bacteria</taxon>
        <taxon>Bacillati</taxon>
        <taxon>Actinomycetota</taxon>
        <taxon>Actinomycetes</taxon>
        <taxon>Pseudonocardiales</taxon>
        <taxon>Pseudonocardiaceae</taxon>
        <taxon>Pseudonocardia</taxon>
    </lineage>
</organism>
<feature type="transmembrane region" description="Helical" evidence="7">
    <location>
        <begin position="115"/>
        <end position="136"/>
    </location>
</feature>
<dbReference type="InterPro" id="IPR050833">
    <property type="entry name" value="Poly_Biosynth_Transport"/>
</dbReference>
<evidence type="ECO:0000256" key="5">
    <source>
        <dbReference type="ARBA" id="ARBA00022989"/>
    </source>
</evidence>
<evidence type="ECO:0000313" key="9">
    <source>
        <dbReference type="Proteomes" id="UP001364211"/>
    </source>
</evidence>
<comment type="similarity">
    <text evidence="2">Belongs to the polysaccharide synthase family.</text>
</comment>
<dbReference type="PANTHER" id="PTHR30250">
    <property type="entry name" value="PST FAMILY PREDICTED COLANIC ACID TRANSPORTER"/>
    <property type="match status" value="1"/>
</dbReference>
<evidence type="ECO:0000256" key="2">
    <source>
        <dbReference type="ARBA" id="ARBA00007430"/>
    </source>
</evidence>
<feature type="transmembrane region" description="Helical" evidence="7">
    <location>
        <begin position="380"/>
        <end position="399"/>
    </location>
</feature>
<feature type="transmembrane region" description="Helical" evidence="7">
    <location>
        <begin position="171"/>
        <end position="192"/>
    </location>
</feature>
<feature type="transmembrane region" description="Helical" evidence="7">
    <location>
        <begin position="148"/>
        <end position="165"/>
    </location>
</feature>
<dbReference type="Proteomes" id="UP001364211">
    <property type="component" value="Unassembled WGS sequence"/>
</dbReference>
<accession>A0ABU8T3P7</accession>
<dbReference type="InterPro" id="IPR002797">
    <property type="entry name" value="Polysacc_synth"/>
</dbReference>
<reference evidence="8 9" key="1">
    <citation type="submission" date="2024-03" db="EMBL/GenBank/DDBJ databases">
        <title>Draft genome sequence of Pseudonocardia sp. DW16-2.</title>
        <authorList>
            <person name="Duangmal K."/>
        </authorList>
    </citation>
    <scope>NUCLEOTIDE SEQUENCE [LARGE SCALE GENOMIC DNA]</scope>
    <source>
        <strain evidence="8 9">DW16-2</strain>
    </source>
</reference>
<feature type="transmembrane region" description="Helical" evidence="7">
    <location>
        <begin position="90"/>
        <end position="109"/>
    </location>
</feature>
<name>A0ABU8T3P7_9PSEU</name>
<keyword evidence="6 7" id="KW-0472">Membrane</keyword>
<evidence type="ECO:0000313" key="8">
    <source>
        <dbReference type="EMBL" id="MEJ8278253.1"/>
    </source>
</evidence>
<feature type="transmembrane region" description="Helical" evidence="7">
    <location>
        <begin position="287"/>
        <end position="310"/>
    </location>
</feature>
<feature type="transmembrane region" description="Helical" evidence="7">
    <location>
        <begin position="330"/>
        <end position="348"/>
    </location>
</feature>
<feature type="transmembrane region" description="Helical" evidence="7">
    <location>
        <begin position="355"/>
        <end position="374"/>
    </location>
</feature>
<dbReference type="Pfam" id="PF01943">
    <property type="entry name" value="Polysacc_synt"/>
    <property type="match status" value="1"/>
</dbReference>
<gene>
    <name evidence="8" type="ORF">WJX68_04850</name>
</gene>